<dbReference type="AlphaFoldDB" id="A9DWC4"/>
<evidence type="ECO:0008006" key="4">
    <source>
        <dbReference type="Google" id="ProtNLM"/>
    </source>
</evidence>
<gene>
    <name evidence="2" type="ORF">KAOT1_03987</name>
</gene>
<comment type="caution">
    <text evidence="2">The sequence shown here is derived from an EMBL/GenBank/DDBJ whole genome shotgun (WGS) entry which is preliminary data.</text>
</comment>
<dbReference type="RefSeq" id="WP_007093370.1">
    <property type="nucleotide sequence ID" value="NZ_CP142125.1"/>
</dbReference>
<reference evidence="2 3" key="1">
    <citation type="journal article" date="2011" name="J. Bacteriol.">
        <title>Genome sequence of the algicidal bacterium Kordia algicida OT-1.</title>
        <authorList>
            <person name="Lee H.S."/>
            <person name="Kang S.G."/>
            <person name="Kwon K.K."/>
            <person name="Lee J.H."/>
            <person name="Kim S.J."/>
        </authorList>
    </citation>
    <scope>NUCLEOTIDE SEQUENCE [LARGE SCALE GENOMIC DNA]</scope>
    <source>
        <strain evidence="2 3">OT-1</strain>
    </source>
</reference>
<feature type="transmembrane region" description="Helical" evidence="1">
    <location>
        <begin position="20"/>
        <end position="38"/>
    </location>
</feature>
<dbReference type="InterPro" id="IPR036366">
    <property type="entry name" value="PGBDSf"/>
</dbReference>
<evidence type="ECO:0000313" key="2">
    <source>
        <dbReference type="EMBL" id="EDP96540.1"/>
    </source>
</evidence>
<dbReference type="STRING" id="391587.KAOT1_03987"/>
<name>A9DWC4_9FLAO</name>
<evidence type="ECO:0000313" key="3">
    <source>
        <dbReference type="Proteomes" id="UP000002945"/>
    </source>
</evidence>
<sequence>MKKQMQIAPSFLAKHKTPLIIGSIVFVVAGIGITYYVMSKKKKKQSQEKSGIAQSTANIAVSPSRYTPPFTSSGTKTTIPVQASSSKIVVKYGSRGSLVRILQRYLKMLHEDLGKTGAKRDGVDGAFGPKTAKAAKRKLGKTVFTTTDIEKMKKALKTLGK</sequence>
<keyword evidence="1" id="KW-1133">Transmembrane helix</keyword>
<keyword evidence="3" id="KW-1185">Reference proteome</keyword>
<dbReference type="Gene3D" id="1.10.101.10">
    <property type="entry name" value="PGBD-like superfamily/PGBD"/>
    <property type="match status" value="1"/>
</dbReference>
<dbReference type="OrthoDB" id="1164018at2"/>
<dbReference type="EMBL" id="ABIB01000004">
    <property type="protein sequence ID" value="EDP96540.1"/>
    <property type="molecule type" value="Genomic_DNA"/>
</dbReference>
<keyword evidence="1" id="KW-0812">Transmembrane</keyword>
<dbReference type="HOGENOM" id="CLU_1633234_0_0_10"/>
<dbReference type="Proteomes" id="UP000002945">
    <property type="component" value="Unassembled WGS sequence"/>
</dbReference>
<protein>
    <recommendedName>
        <fullName evidence="4">Peptidoglycan binding-like domain-containing protein</fullName>
    </recommendedName>
</protein>
<dbReference type="eggNOG" id="ENOG5032SJE">
    <property type="taxonomic scope" value="Bacteria"/>
</dbReference>
<keyword evidence="1" id="KW-0472">Membrane</keyword>
<accession>A9DWC4</accession>
<proteinExistence type="predicted"/>
<evidence type="ECO:0000256" key="1">
    <source>
        <dbReference type="SAM" id="Phobius"/>
    </source>
</evidence>
<organism evidence="2 3">
    <name type="scientific">Kordia algicida OT-1</name>
    <dbReference type="NCBI Taxonomy" id="391587"/>
    <lineage>
        <taxon>Bacteria</taxon>
        <taxon>Pseudomonadati</taxon>
        <taxon>Bacteroidota</taxon>
        <taxon>Flavobacteriia</taxon>
        <taxon>Flavobacteriales</taxon>
        <taxon>Flavobacteriaceae</taxon>
        <taxon>Kordia</taxon>
    </lineage>
</organism>